<reference evidence="3 4" key="1">
    <citation type="journal article" date="2016" name="Nat. Commun.">
        <title>Thousands of microbial genomes shed light on interconnected biogeochemical processes in an aquifer system.</title>
        <authorList>
            <person name="Anantharaman K."/>
            <person name="Brown C.T."/>
            <person name="Hug L.A."/>
            <person name="Sharon I."/>
            <person name="Castelle C.J."/>
            <person name="Probst A.J."/>
            <person name="Thomas B.C."/>
            <person name="Singh A."/>
            <person name="Wilkins M.J."/>
            <person name="Karaoz U."/>
            <person name="Brodie E.L."/>
            <person name="Williams K.H."/>
            <person name="Hubbard S.S."/>
            <person name="Banfield J.F."/>
        </authorList>
    </citation>
    <scope>NUCLEOTIDE SEQUENCE [LARGE SCALE GENOMIC DNA]</scope>
</reference>
<evidence type="ECO:0000256" key="1">
    <source>
        <dbReference type="SAM" id="Phobius"/>
    </source>
</evidence>
<dbReference type="Gene3D" id="2.60.40.420">
    <property type="entry name" value="Cupredoxins - blue copper proteins"/>
    <property type="match status" value="1"/>
</dbReference>
<gene>
    <name evidence="3" type="ORF">A3G51_01205</name>
</gene>
<dbReference type="SUPFAM" id="SSF49503">
    <property type="entry name" value="Cupredoxins"/>
    <property type="match status" value="1"/>
</dbReference>
<dbReference type="InterPro" id="IPR008972">
    <property type="entry name" value="Cupredoxin"/>
</dbReference>
<dbReference type="AlphaFoldDB" id="A0A1F8H9J9"/>
<proteinExistence type="predicted"/>
<dbReference type="InterPro" id="IPR028096">
    <property type="entry name" value="EfeO_Cupredoxin"/>
</dbReference>
<comment type="caution">
    <text evidence="3">The sequence shown here is derived from an EMBL/GenBank/DDBJ whole genome shotgun (WGS) entry which is preliminary data.</text>
</comment>
<feature type="domain" description="EfeO-type cupredoxin-like" evidence="2">
    <location>
        <begin position="14"/>
        <end position="117"/>
    </location>
</feature>
<keyword evidence="1" id="KW-0812">Transmembrane</keyword>
<accession>A0A1F8H9J9</accession>
<dbReference type="Proteomes" id="UP000177745">
    <property type="component" value="Unassembled WGS sequence"/>
</dbReference>
<sequence>MNETIVTISGIIGIIFVFWFFLMKKEKKEVAVIGSVDIIVEGGYSPEAISIPKNKTTKLNFIRKDSSSCLEEVVLPDFKIRKHLPFNEKVVIEITPKQTGEFKYSCGMNMFHGKIIVTD</sequence>
<keyword evidence="1" id="KW-1133">Transmembrane helix</keyword>
<feature type="transmembrane region" description="Helical" evidence="1">
    <location>
        <begin position="6"/>
        <end position="23"/>
    </location>
</feature>
<keyword evidence="1" id="KW-0472">Membrane</keyword>
<evidence type="ECO:0000313" key="3">
    <source>
        <dbReference type="EMBL" id="OGN33639.1"/>
    </source>
</evidence>
<evidence type="ECO:0000259" key="2">
    <source>
        <dbReference type="Pfam" id="PF13473"/>
    </source>
</evidence>
<name>A0A1F8H9J9_9BACT</name>
<organism evidence="3 4">
    <name type="scientific">Candidatus Yanofskybacteria bacterium RIFCSPLOWO2_12_FULL_43_11b</name>
    <dbReference type="NCBI Taxonomy" id="1802710"/>
    <lineage>
        <taxon>Bacteria</taxon>
        <taxon>Candidatus Yanofskyibacteriota</taxon>
    </lineage>
</organism>
<protein>
    <recommendedName>
        <fullName evidence="2">EfeO-type cupredoxin-like domain-containing protein</fullName>
    </recommendedName>
</protein>
<dbReference type="EMBL" id="MGKY01000014">
    <property type="protein sequence ID" value="OGN33639.1"/>
    <property type="molecule type" value="Genomic_DNA"/>
</dbReference>
<evidence type="ECO:0000313" key="4">
    <source>
        <dbReference type="Proteomes" id="UP000177745"/>
    </source>
</evidence>
<dbReference type="Pfam" id="PF13473">
    <property type="entry name" value="Cupredoxin_1"/>
    <property type="match status" value="1"/>
</dbReference>